<accession>I6UE38</accession>
<evidence type="ECO:0000313" key="1">
    <source>
        <dbReference type="EMBL" id="AFM92555.1"/>
    </source>
</evidence>
<dbReference type="EMBL" id="JN585763">
    <property type="protein sequence ID" value="AFM92555.1"/>
    <property type="molecule type" value="Genomic_DNA"/>
</dbReference>
<protein>
    <submittedName>
        <fullName evidence="1">Uncharacterized protein</fullName>
    </submittedName>
</protein>
<sequence>MNAAPTSSPPDPRQDRYLELIDRLLACPNGEEPEILNTSPDLLDAGLVQALMQTATYFAHHDNPDAAKFLIFIARELTQQLGLYPQDQPSA</sequence>
<organism evidence="1">
    <name type="scientific">Acaryochloris sp. HICR111A</name>
    <dbReference type="NCBI Taxonomy" id="576912"/>
    <lineage>
        <taxon>Bacteria</taxon>
        <taxon>Bacillati</taxon>
        <taxon>Cyanobacteriota</taxon>
        <taxon>Cyanophyceae</taxon>
        <taxon>Acaryochloridales</taxon>
        <taxon>Acaryochloridaceae</taxon>
        <taxon>Acaryochloris</taxon>
    </lineage>
</organism>
<reference evidence="1" key="1">
    <citation type="journal article" date="2012" name="ISME J.">
        <title>Dinitrogen fixation in a unicellular chlorophyll d-containing cyanobacterium.</title>
        <authorList>
            <person name="Pfreundt U."/>
            <person name="Stal L.J."/>
            <person name="Voss B."/>
            <person name="Hess W.R."/>
        </authorList>
    </citation>
    <scope>NUCLEOTIDE SEQUENCE</scope>
    <source>
        <strain evidence="1">HICR111A</strain>
    </source>
</reference>
<dbReference type="AlphaFoldDB" id="I6UE38"/>
<proteinExistence type="predicted"/>
<name>I6UE38_9CYAN</name>